<evidence type="ECO:0000313" key="1">
    <source>
        <dbReference type="EMBL" id="DAF61749.1"/>
    </source>
</evidence>
<name>A0A8S5TEK5_9CAUD</name>
<accession>A0A8S5TEK5</accession>
<sequence>MEVLLVLVNGFFMLLAFYLGKHDKEDLNPIRYIENVQDKVEEHKEKVIEREYKKEQEAQEKAEIYNIDHYDGTSIGQKDI</sequence>
<organism evidence="1">
    <name type="scientific">Siphoviridae sp. ct1yA16</name>
    <dbReference type="NCBI Taxonomy" id="2827767"/>
    <lineage>
        <taxon>Viruses</taxon>
        <taxon>Duplodnaviria</taxon>
        <taxon>Heunggongvirae</taxon>
        <taxon>Uroviricota</taxon>
        <taxon>Caudoviricetes</taxon>
    </lineage>
</organism>
<reference evidence="1" key="1">
    <citation type="journal article" date="2021" name="Proc. Natl. Acad. Sci. U.S.A.">
        <title>A Catalog of Tens of Thousands of Viruses from Human Metagenomes Reveals Hidden Associations with Chronic Diseases.</title>
        <authorList>
            <person name="Tisza M.J."/>
            <person name="Buck C.B."/>
        </authorList>
    </citation>
    <scope>NUCLEOTIDE SEQUENCE</scope>
    <source>
        <strain evidence="1">Ct1yA16</strain>
    </source>
</reference>
<protein>
    <submittedName>
        <fullName evidence="1">Uncharacterized protein</fullName>
    </submittedName>
</protein>
<dbReference type="EMBL" id="BK032816">
    <property type="protein sequence ID" value="DAF61749.1"/>
    <property type="molecule type" value="Genomic_DNA"/>
</dbReference>
<proteinExistence type="predicted"/>